<dbReference type="STRING" id="908337.HMPREF9257_1697"/>
<dbReference type="EMBL" id="AENN01000016">
    <property type="protein sequence ID" value="EFR30875.1"/>
    <property type="molecule type" value="Genomic_DNA"/>
</dbReference>
<proteinExistence type="predicted"/>
<keyword evidence="3" id="KW-1185">Reference proteome</keyword>
<sequence length="202" mass="24369">MAKELGDRELIDKYKLKGKTLEMAMKDHLNKNDFLVRLKEREKLFKDNESIASTRKWMEADFKKRYNSFNDKLTDKITEKQFKDLTSHDLNRIKEVMLNNEELGNRLKLKEFKQKEHIYGTEEYNNRNNGQSYFKDITERKLYNYMLKNMDMKKIYQHYQFIDTKKIYGIDMINKITPVSSDQIKIHQGKDGIHGVPNRKMR</sequence>
<comment type="caution">
    <text evidence="2">The sequence shown here is derived from an EMBL/GenBank/DDBJ whole genome shotgun (WGS) entry which is preliminary data.</text>
</comment>
<dbReference type="Pfam" id="PF15542">
    <property type="entry name" value="Ntox50"/>
    <property type="match status" value="1"/>
</dbReference>
<evidence type="ECO:0000313" key="2">
    <source>
        <dbReference type="EMBL" id="EFR30875.1"/>
    </source>
</evidence>
<gene>
    <name evidence="2" type="ORF">HMPREF9257_1697</name>
</gene>
<accession>E4KQ97</accession>
<feature type="domain" description="Bacterial toxin 50" evidence="1">
    <location>
        <begin position="111"/>
        <end position="197"/>
    </location>
</feature>
<protein>
    <recommendedName>
        <fullName evidence="1">Bacterial toxin 50 domain-containing protein</fullName>
    </recommendedName>
</protein>
<dbReference type="AlphaFoldDB" id="E4KQ97"/>
<dbReference type="Proteomes" id="UP000005990">
    <property type="component" value="Unassembled WGS sequence"/>
</dbReference>
<reference evidence="2 3" key="1">
    <citation type="submission" date="2010-10" db="EMBL/GenBank/DDBJ databases">
        <authorList>
            <person name="Durkin A.S."/>
            <person name="Madupu R."/>
            <person name="Torralba M."/>
            <person name="Gillis M."/>
            <person name="Methe B."/>
            <person name="Sutton G."/>
            <person name="Nelson K.E."/>
        </authorList>
    </citation>
    <scope>NUCLEOTIDE SEQUENCE [LARGE SCALE GENOMIC DNA]</scope>
    <source>
        <strain evidence="2 3">ACS-139-V-Col8</strain>
    </source>
</reference>
<dbReference type="InterPro" id="IPR029100">
    <property type="entry name" value="Ntox50"/>
</dbReference>
<name>E4KQ97_9LACT</name>
<organism evidence="2 3">
    <name type="scientific">Eremococcus coleocola ACS-139-V-Col8</name>
    <dbReference type="NCBI Taxonomy" id="908337"/>
    <lineage>
        <taxon>Bacteria</taxon>
        <taxon>Bacillati</taxon>
        <taxon>Bacillota</taxon>
        <taxon>Bacilli</taxon>
        <taxon>Lactobacillales</taxon>
        <taxon>Aerococcaceae</taxon>
        <taxon>Eremococcus</taxon>
    </lineage>
</organism>
<evidence type="ECO:0000259" key="1">
    <source>
        <dbReference type="Pfam" id="PF15542"/>
    </source>
</evidence>
<evidence type="ECO:0000313" key="3">
    <source>
        <dbReference type="Proteomes" id="UP000005990"/>
    </source>
</evidence>
<dbReference type="eggNOG" id="ENOG50342ES">
    <property type="taxonomic scope" value="Bacteria"/>
</dbReference>
<dbReference type="OrthoDB" id="3197444at2"/>